<gene>
    <name evidence="8" type="ORF">C9J18_08825</name>
    <name evidence="7" type="ORF">CTM96_07765</name>
    <name evidence="6" type="ORF">GLP33_13185</name>
</gene>
<evidence type="ECO:0000313" key="8">
    <source>
        <dbReference type="EMBL" id="PSU52642.1"/>
    </source>
</evidence>
<evidence type="ECO:0000256" key="1">
    <source>
        <dbReference type="ARBA" id="ARBA00022475"/>
    </source>
</evidence>
<keyword evidence="1" id="KW-1003">Cell membrane</keyword>
<evidence type="ECO:0000313" key="9">
    <source>
        <dbReference type="Proteomes" id="UP000241405"/>
    </source>
</evidence>
<keyword evidence="4 5" id="KW-0472">Membrane</keyword>
<dbReference type="GeneID" id="99805603"/>
<evidence type="ECO:0000256" key="2">
    <source>
        <dbReference type="ARBA" id="ARBA00022692"/>
    </source>
</evidence>
<dbReference type="Proteomes" id="UP000241405">
    <property type="component" value="Unassembled WGS sequence"/>
</dbReference>
<evidence type="ECO:0000313" key="7">
    <source>
        <dbReference type="EMBL" id="PSU25998.1"/>
    </source>
</evidence>
<dbReference type="AlphaFoldDB" id="A0A2T3PIZ4"/>
<feature type="transmembrane region" description="Helical" evidence="5">
    <location>
        <begin position="20"/>
        <end position="39"/>
    </location>
</feature>
<dbReference type="OrthoDB" id="5461070at2"/>
<keyword evidence="9" id="KW-1185">Reference proteome</keyword>
<evidence type="ECO:0000256" key="3">
    <source>
        <dbReference type="ARBA" id="ARBA00022989"/>
    </source>
</evidence>
<reference evidence="9 10" key="1">
    <citation type="submission" date="2018-03" db="EMBL/GenBank/DDBJ databases">
        <title>Whole genome sequencing of Histamine producing bacteria.</title>
        <authorList>
            <person name="Butler K."/>
        </authorList>
    </citation>
    <scope>NUCLEOTIDE SEQUENCE [LARGE SCALE GENOMIC DNA]</scope>
    <source>
        <strain evidence="8 10">FS-6.1</strain>
        <strain evidence="7 9">FS-6.2</strain>
    </source>
</reference>
<evidence type="ECO:0000256" key="5">
    <source>
        <dbReference type="SAM" id="Phobius"/>
    </source>
</evidence>
<dbReference type="EMBL" id="WMCP01000015">
    <property type="protein sequence ID" value="MCF2302681.1"/>
    <property type="molecule type" value="Genomic_DNA"/>
</dbReference>
<dbReference type="EMBL" id="PYMP01000006">
    <property type="protein sequence ID" value="PSU52642.1"/>
    <property type="molecule type" value="Genomic_DNA"/>
</dbReference>
<comment type="caution">
    <text evidence="8">The sequence shown here is derived from an EMBL/GenBank/DDBJ whole genome shotgun (WGS) entry which is preliminary data.</text>
</comment>
<dbReference type="Proteomes" id="UP000241618">
    <property type="component" value="Unassembled WGS sequence"/>
</dbReference>
<organism evidence="8 10">
    <name type="scientific">Photobacterium phosphoreum</name>
    <dbReference type="NCBI Taxonomy" id="659"/>
    <lineage>
        <taxon>Bacteria</taxon>
        <taxon>Pseudomonadati</taxon>
        <taxon>Pseudomonadota</taxon>
        <taxon>Gammaproteobacteria</taxon>
        <taxon>Vibrionales</taxon>
        <taxon>Vibrionaceae</taxon>
        <taxon>Photobacterium</taxon>
    </lineage>
</organism>
<name>A0A2T3PIZ4_PHOPO</name>
<evidence type="ECO:0000313" key="10">
    <source>
        <dbReference type="Proteomes" id="UP000241618"/>
    </source>
</evidence>
<dbReference type="RefSeq" id="WP_082056779.1">
    <property type="nucleotide sequence ID" value="NZ_CAMLDN010000024.1"/>
</dbReference>
<protein>
    <submittedName>
        <fullName evidence="8">DUF1656 domain-containing protein</fullName>
    </submittedName>
</protein>
<dbReference type="InterPro" id="IPR012451">
    <property type="entry name" value="DUF1656"/>
</dbReference>
<keyword evidence="2 5" id="KW-0812">Transmembrane</keyword>
<evidence type="ECO:0000313" key="6">
    <source>
        <dbReference type="EMBL" id="MCF2302681.1"/>
    </source>
</evidence>
<dbReference type="Pfam" id="PF07869">
    <property type="entry name" value="DUF1656"/>
    <property type="match status" value="1"/>
</dbReference>
<reference evidence="6" key="2">
    <citation type="submission" date="2019-11" db="EMBL/GenBank/DDBJ databases">
        <title>Comparative genomics of photobacteria reveal adaptation to distinct habitats.</title>
        <authorList>
            <person name="Fuertes-Perez S."/>
            <person name="Hilgarth M."/>
            <person name="Vogel R.F."/>
        </authorList>
    </citation>
    <scope>NUCLEOTIDE SEQUENCE</scope>
    <source>
        <strain evidence="6">TMW2.2145</strain>
    </source>
</reference>
<sequence length="72" mass="7985">MVTLFSPHQIVLGGFSFPPLLMSGLLALACTSITVRILNKIRWHRFFVSPPLVELSLTIIYTVLIGTFVIPS</sequence>
<proteinExistence type="predicted"/>
<accession>A0A2T3PIZ4</accession>
<feature type="transmembrane region" description="Helical" evidence="5">
    <location>
        <begin position="51"/>
        <end position="70"/>
    </location>
</feature>
<dbReference type="Proteomes" id="UP000813876">
    <property type="component" value="Unassembled WGS sequence"/>
</dbReference>
<keyword evidence="3 5" id="KW-1133">Transmembrane helix</keyword>
<evidence type="ECO:0000256" key="4">
    <source>
        <dbReference type="ARBA" id="ARBA00023136"/>
    </source>
</evidence>
<dbReference type="EMBL" id="PYMO01000005">
    <property type="protein sequence ID" value="PSU25998.1"/>
    <property type="molecule type" value="Genomic_DNA"/>
</dbReference>